<protein>
    <submittedName>
        <fullName evidence="1">ATCAY protein</fullName>
    </submittedName>
</protein>
<dbReference type="PANTHER" id="PTHR12112:SF9">
    <property type="entry name" value="CAYTAXIN"/>
    <property type="match status" value="1"/>
</dbReference>
<organism evidence="1 2">
    <name type="scientific">Tychaedon coryphoeus</name>
    <name type="common">Karoo scrub-robin</name>
    <name type="synonym">Erythropygia coryphaeus</name>
    <dbReference type="NCBI Taxonomy" id="614051"/>
    <lineage>
        <taxon>Eukaryota</taxon>
        <taxon>Metazoa</taxon>
        <taxon>Chordata</taxon>
        <taxon>Craniata</taxon>
        <taxon>Vertebrata</taxon>
        <taxon>Euteleostomi</taxon>
        <taxon>Archelosauria</taxon>
        <taxon>Archosauria</taxon>
        <taxon>Dinosauria</taxon>
        <taxon>Saurischia</taxon>
        <taxon>Theropoda</taxon>
        <taxon>Coelurosauria</taxon>
        <taxon>Aves</taxon>
        <taxon>Neognathae</taxon>
        <taxon>Neoaves</taxon>
        <taxon>Telluraves</taxon>
        <taxon>Australaves</taxon>
        <taxon>Passeriformes</taxon>
        <taxon>Muscicapidae</taxon>
        <taxon>Cercotrichas</taxon>
    </lineage>
</organism>
<accession>A0A851RE15</accession>
<gene>
    <name evidence="1" type="primary">Atcay</name>
    <name evidence="1" type="ORF">CERCOR_R08580</name>
</gene>
<feature type="non-terminal residue" evidence="1">
    <location>
        <position position="1"/>
    </location>
</feature>
<evidence type="ECO:0000313" key="2">
    <source>
        <dbReference type="Proteomes" id="UP000631545"/>
    </source>
</evidence>
<comment type="caution">
    <text evidence="1">The sequence shown here is derived from an EMBL/GenBank/DDBJ whole genome shotgun (WGS) entry which is preliminary data.</text>
</comment>
<feature type="non-terminal residue" evidence="1">
    <location>
        <position position="131"/>
    </location>
</feature>
<evidence type="ECO:0000313" key="1">
    <source>
        <dbReference type="EMBL" id="NXC91818.1"/>
    </source>
</evidence>
<proteinExistence type="predicted"/>
<name>A0A851RE15_TYCCO</name>
<sequence>PAPPNTLNFNGAHRKRKTLVAPEINISLDQSEGSILSDDFLDTPDDLDINVDDIETPDETDSLEFLGNGNELEWEGKKLVLAEHFQEFGWDGGATNGRLWRTVIIGEQEHRIDLQMIKPYMRVVTHGGEPG</sequence>
<dbReference type="Proteomes" id="UP000631545">
    <property type="component" value="Unassembled WGS sequence"/>
</dbReference>
<dbReference type="EMBL" id="WBND01001724">
    <property type="protein sequence ID" value="NXC91818.1"/>
    <property type="molecule type" value="Genomic_DNA"/>
</dbReference>
<keyword evidence="2" id="KW-1185">Reference proteome</keyword>
<dbReference type="InterPro" id="IPR022181">
    <property type="entry name" value="Bcl2-/adenovirus-E1B"/>
</dbReference>
<dbReference type="GO" id="GO:0005737">
    <property type="term" value="C:cytoplasm"/>
    <property type="evidence" value="ECO:0007669"/>
    <property type="project" value="TreeGrafter"/>
</dbReference>
<reference evidence="1" key="1">
    <citation type="submission" date="2019-09" db="EMBL/GenBank/DDBJ databases">
        <title>Bird 10,000 Genomes (B10K) Project - Family phase.</title>
        <authorList>
            <person name="Zhang G."/>
        </authorList>
    </citation>
    <scope>NUCLEOTIDE SEQUENCE</scope>
    <source>
        <strain evidence="1">OUT-0024</strain>
        <tissue evidence="1">Muscle</tissue>
    </source>
</reference>
<dbReference type="AlphaFoldDB" id="A0A851RE15"/>
<dbReference type="GO" id="GO:0006915">
    <property type="term" value="P:apoptotic process"/>
    <property type="evidence" value="ECO:0007669"/>
    <property type="project" value="TreeGrafter"/>
</dbReference>
<dbReference type="PANTHER" id="PTHR12112">
    <property type="entry name" value="BNIP - RELATED"/>
    <property type="match status" value="1"/>
</dbReference>
<dbReference type="Pfam" id="PF12496">
    <property type="entry name" value="BNIP2"/>
    <property type="match status" value="1"/>
</dbReference>